<dbReference type="Proteomes" id="UP000095552">
    <property type="component" value="Unassembled WGS sequence"/>
</dbReference>
<dbReference type="OrthoDB" id="9805336at2"/>
<reference evidence="2 3" key="1">
    <citation type="submission" date="2016-08" db="EMBL/GenBank/DDBJ databases">
        <title>Draft genome of Fabibacter sp. strain SK-8.</title>
        <authorList>
            <person name="Wong S.-K."/>
            <person name="Hamasaki K."/>
            <person name="Yoshizawa S."/>
        </authorList>
    </citation>
    <scope>NUCLEOTIDE SEQUENCE [LARGE SCALE GENOMIC DNA]</scope>
    <source>
        <strain evidence="2 3">SK-8</strain>
    </source>
</reference>
<dbReference type="AlphaFoldDB" id="A0A1E5T703"/>
<evidence type="ECO:0000313" key="2">
    <source>
        <dbReference type="EMBL" id="OEK07149.1"/>
    </source>
</evidence>
<evidence type="ECO:0000259" key="1">
    <source>
        <dbReference type="Pfam" id="PF18990"/>
    </source>
</evidence>
<organism evidence="2 3">
    <name type="scientific">Roseivirga misakiensis</name>
    <dbReference type="NCBI Taxonomy" id="1563681"/>
    <lineage>
        <taxon>Bacteria</taxon>
        <taxon>Pseudomonadati</taxon>
        <taxon>Bacteroidota</taxon>
        <taxon>Cytophagia</taxon>
        <taxon>Cytophagales</taxon>
        <taxon>Roseivirgaceae</taxon>
        <taxon>Roseivirga</taxon>
    </lineage>
</organism>
<dbReference type="Pfam" id="PF18990">
    <property type="entry name" value="DUF5723"/>
    <property type="match status" value="1"/>
</dbReference>
<feature type="domain" description="DUF5723" evidence="1">
    <location>
        <begin position="8"/>
        <end position="395"/>
    </location>
</feature>
<dbReference type="RefSeq" id="WP_069834461.1">
    <property type="nucleotide sequence ID" value="NZ_MDGQ01000003.1"/>
</dbReference>
<comment type="caution">
    <text evidence="2">The sequence shown here is derived from an EMBL/GenBank/DDBJ whole genome shotgun (WGS) entry which is preliminary data.</text>
</comment>
<protein>
    <recommendedName>
        <fullName evidence="1">DUF5723 domain-containing protein</fullName>
    </recommendedName>
</protein>
<dbReference type="InterPro" id="IPR043781">
    <property type="entry name" value="DUF5723"/>
</dbReference>
<proteinExistence type="predicted"/>
<keyword evidence="3" id="KW-1185">Reference proteome</keyword>
<sequence length="457" mass="51098">MLSSRVQPAAIADSPYKFDFNLVNGNYYLTNNIGFTQRGAEGTELIRFLDRDPRFLQTNLGLGGMSVLFSLPRKQGLAIQFQLRAAGSTQDLTADFITQINRFSDQRFIDSNVTNQTGEFAFAAWQELALTYAFVQKDDGFHRWKVGGTLKFVNPMGSVWLDMQDIDYSVDNVGIVNFTEFRSRFGYSANLDRYQQFDGTDAFNGLPKGTGFRPAVDFGVVYERVAYRRDPRAANRTALERDITYEFKLAASITDLGIMNFDQGSAAFATLGVNPGVPTPGDILDNINSFQELRDSLDTFLQIEGIDGTYSVSLPTSLNLSYDYNVGNNLYFGASARIDLTGLLPADFRVAYPNSITLNPRYETGNYGFYMPIFYNFSGDTDLGMALRYGAFTVGTPSFGSFVSKQKKSGGVYFSVSINKLKANSKKPYCFGRSTTGSGFTRTQRTPLYKRKRFLFF</sequence>
<name>A0A1E5T703_9BACT</name>
<gene>
    <name evidence="2" type="ORF">BFP71_05690</name>
</gene>
<accession>A0A1E5T703</accession>
<evidence type="ECO:0000313" key="3">
    <source>
        <dbReference type="Proteomes" id="UP000095552"/>
    </source>
</evidence>
<dbReference type="EMBL" id="MDGQ01000003">
    <property type="protein sequence ID" value="OEK07149.1"/>
    <property type="molecule type" value="Genomic_DNA"/>
</dbReference>
<dbReference type="STRING" id="1563681.BFP71_05690"/>